<evidence type="ECO:0000313" key="2">
    <source>
        <dbReference type="Proteomes" id="UP000533429"/>
    </source>
</evidence>
<protein>
    <submittedName>
        <fullName evidence="1">Uncharacterized protein</fullName>
    </submittedName>
</protein>
<dbReference type="Proteomes" id="UP000533429">
    <property type="component" value="Unassembled WGS sequence"/>
</dbReference>
<sequence length="374" mass="41752">YTGAVCNASVPPLPQPPTENYCDSASTIDTKKSLQSECEAQGGEFVYSCDRDKGVIDWKCNPKKKPDSGSGDGSGDGVISDTKTFWRNCGKDDLYCLAFMHASIDNVSRLIKEQTESTHNEFSNFQNGFDIFNKKFDEASLTFDKINNSVNSVDADILKIDTSLRMLKTEYQAKSESDALFQESLLNETKGFTSNINNISEYLSSMDMSLMQIGSKTDDTADELEDLNKSFNSFQSSFGRAINDQNNRITDVYNVIRGQNVKSEKQGKSLKGLLNGQGEALNKTYGDIDKILNGKDNPLQNKVFDNPFDNVFRSPQAQCPEFSITMFGETAIIKDHCRALDVLNKFMVIVMWAWCGIALFNDAKEIYLRVTTNS</sequence>
<dbReference type="AlphaFoldDB" id="A0A850R2Y3"/>
<organism evidence="1 2">
    <name type="scientific">Photobacterium damselae subsp. damselae</name>
    <name type="common">Listonella damsela</name>
    <dbReference type="NCBI Taxonomy" id="85581"/>
    <lineage>
        <taxon>Bacteria</taxon>
        <taxon>Pseudomonadati</taxon>
        <taxon>Pseudomonadota</taxon>
        <taxon>Gammaproteobacteria</taxon>
        <taxon>Vibrionales</taxon>
        <taxon>Vibrionaceae</taxon>
        <taxon>Photobacterium</taxon>
    </lineage>
</organism>
<evidence type="ECO:0000313" key="1">
    <source>
        <dbReference type="EMBL" id="NVP02835.1"/>
    </source>
</evidence>
<dbReference type="EMBL" id="JABXOR010001408">
    <property type="protein sequence ID" value="NVP02835.1"/>
    <property type="molecule type" value="Genomic_DNA"/>
</dbReference>
<gene>
    <name evidence="1" type="ORF">HWA77_21745</name>
</gene>
<proteinExistence type="predicted"/>
<name>A0A850R2Y3_PHODD</name>
<reference evidence="1 2" key="1">
    <citation type="submission" date="2020-06" db="EMBL/GenBank/DDBJ databases">
        <title>Photobacterium damselae subsp. damselae comparative genomics.</title>
        <authorList>
            <person name="Osorio C.R."/>
        </authorList>
    </citation>
    <scope>NUCLEOTIDE SEQUENCE [LARGE SCALE GENOMIC DNA]</scope>
    <source>
        <strain evidence="1 2">TW250/03</strain>
    </source>
</reference>
<feature type="non-terminal residue" evidence="1">
    <location>
        <position position="1"/>
    </location>
</feature>
<comment type="caution">
    <text evidence="1">The sequence shown here is derived from an EMBL/GenBank/DDBJ whole genome shotgun (WGS) entry which is preliminary data.</text>
</comment>
<accession>A0A850R2Y3</accession>